<sequence length="218" mass="24270">MSALRQLGETRQRLLRALLSAQEGGTVELLCQRLGITHNAVRQHLAGLLADGFVERAHARPSGGRPLAVFRLTEAGRELFPRNYGTIATALLELLRDRMGGAELDQLMRDMGQALGQREVAPGEDSSQEAVARMLAAQLDRLGYEAVPARRNGEWQIEAFNCVFHDMARRHPEVCRFDLAYLEAAGGREVRHLECIVRGGACCRFRIGARKAPMRRLE</sequence>
<dbReference type="Gene3D" id="1.10.10.10">
    <property type="entry name" value="Winged helix-like DNA-binding domain superfamily/Winged helix DNA-binding domain"/>
    <property type="match status" value="1"/>
</dbReference>
<keyword evidence="2" id="KW-1185">Reference proteome</keyword>
<dbReference type="STRING" id="500610.SAMN02799615_01085"/>
<dbReference type="AlphaFoldDB" id="A0A1I2AN00"/>
<dbReference type="InterPro" id="IPR036388">
    <property type="entry name" value="WH-like_DNA-bd_sf"/>
</dbReference>
<dbReference type="Pfam" id="PF12840">
    <property type="entry name" value="HTH_20"/>
    <property type="match status" value="1"/>
</dbReference>
<dbReference type="RefSeq" id="WP_035323789.1">
    <property type="nucleotide sequence ID" value="NZ_FONH01000002.1"/>
</dbReference>
<organism evidence="1 2">
    <name type="scientific">Dyella marensis</name>
    <dbReference type="NCBI Taxonomy" id="500610"/>
    <lineage>
        <taxon>Bacteria</taxon>
        <taxon>Pseudomonadati</taxon>
        <taxon>Pseudomonadota</taxon>
        <taxon>Gammaproteobacteria</taxon>
        <taxon>Lysobacterales</taxon>
        <taxon>Rhodanobacteraceae</taxon>
        <taxon>Dyella</taxon>
    </lineage>
</organism>
<evidence type="ECO:0000313" key="1">
    <source>
        <dbReference type="EMBL" id="SFE45246.1"/>
    </source>
</evidence>
<name>A0A1I2AN00_9GAMM</name>
<dbReference type="EMBL" id="FONH01000002">
    <property type="protein sequence ID" value="SFE45246.1"/>
    <property type="molecule type" value="Genomic_DNA"/>
</dbReference>
<dbReference type="SUPFAM" id="SSF46785">
    <property type="entry name" value="Winged helix' DNA-binding domain"/>
    <property type="match status" value="1"/>
</dbReference>
<accession>A0A1I2AN00</accession>
<dbReference type="Proteomes" id="UP000199477">
    <property type="component" value="Unassembled WGS sequence"/>
</dbReference>
<gene>
    <name evidence="1" type="ORF">SAMN02799615_01085</name>
</gene>
<proteinExistence type="predicted"/>
<evidence type="ECO:0000313" key="2">
    <source>
        <dbReference type="Proteomes" id="UP000199477"/>
    </source>
</evidence>
<protein>
    <submittedName>
        <fullName evidence="1">Predicted transcriptional regulator, ArsR family</fullName>
    </submittedName>
</protein>
<reference evidence="2" key="1">
    <citation type="submission" date="2016-10" db="EMBL/GenBank/DDBJ databases">
        <authorList>
            <person name="Varghese N."/>
            <person name="Submissions S."/>
        </authorList>
    </citation>
    <scope>NUCLEOTIDE SEQUENCE [LARGE SCALE GENOMIC DNA]</scope>
    <source>
        <strain evidence="2">UNC178MFTsu3.1</strain>
    </source>
</reference>
<dbReference type="InterPro" id="IPR036390">
    <property type="entry name" value="WH_DNA-bd_sf"/>
</dbReference>